<gene>
    <name evidence="3" type="ORF">D3218_00645</name>
</gene>
<feature type="transmembrane region" description="Helical" evidence="1">
    <location>
        <begin position="89"/>
        <end position="111"/>
    </location>
</feature>
<dbReference type="Proteomes" id="UP000265750">
    <property type="component" value="Unassembled WGS sequence"/>
</dbReference>
<keyword evidence="1" id="KW-1133">Transmembrane helix</keyword>
<accession>A0A3A1WRU2</accession>
<protein>
    <submittedName>
        <fullName evidence="3">Phosphatase PAP2 family protein</fullName>
    </submittedName>
</protein>
<evidence type="ECO:0000313" key="4">
    <source>
        <dbReference type="Proteomes" id="UP000265750"/>
    </source>
</evidence>
<feature type="transmembrane region" description="Helical" evidence="1">
    <location>
        <begin position="216"/>
        <end position="234"/>
    </location>
</feature>
<feature type="transmembrane region" description="Helical" evidence="1">
    <location>
        <begin position="118"/>
        <end position="139"/>
    </location>
</feature>
<evidence type="ECO:0000256" key="1">
    <source>
        <dbReference type="SAM" id="Phobius"/>
    </source>
</evidence>
<feature type="transmembrane region" description="Helical" evidence="1">
    <location>
        <begin position="159"/>
        <end position="177"/>
    </location>
</feature>
<sequence>MDPIDRTASLSPSRFDIDRVPVLRKIEVRGLVILGLVSASLFGFLTIAGEVREGDTHAFDDAILRALRSPTDPADPIGPFWVEAIMRDLTALGGYTVLALLTVLAVTYLLMKGKRASALLMGVAMMGGVMLSNVLKIGFDRQRPDVVAHLVDVHSLSFPSGHAMLSATAYLTLGALLARGERGFVMRSYFMGVAIALTLLIGASRVYLGVHYPTDVLAGWCAGSAWALLCWWVARWLQRRGSVEPST</sequence>
<feature type="domain" description="Phosphatidic acid phosphatase type 2/haloperoxidase" evidence="2">
    <location>
        <begin position="118"/>
        <end position="231"/>
    </location>
</feature>
<evidence type="ECO:0000259" key="2">
    <source>
        <dbReference type="SMART" id="SM00014"/>
    </source>
</evidence>
<dbReference type="InterPro" id="IPR000326">
    <property type="entry name" value="PAP2/HPO"/>
</dbReference>
<dbReference type="InterPro" id="IPR036938">
    <property type="entry name" value="PAP2/HPO_sf"/>
</dbReference>
<feature type="transmembrane region" description="Helical" evidence="1">
    <location>
        <begin position="189"/>
        <end position="210"/>
    </location>
</feature>
<name>A0A3A1WRU2_9HYPH</name>
<dbReference type="RefSeq" id="WP_119538449.1">
    <property type="nucleotide sequence ID" value="NZ_QYRN01000001.1"/>
</dbReference>
<reference evidence="4" key="1">
    <citation type="submission" date="2018-09" db="EMBL/GenBank/DDBJ databases">
        <authorList>
            <person name="Tuo L."/>
        </authorList>
    </citation>
    <scope>NUCLEOTIDE SEQUENCE [LARGE SCALE GENOMIC DNA]</scope>
    <source>
        <strain evidence="4">M2BS4Y-1</strain>
    </source>
</reference>
<keyword evidence="1" id="KW-0472">Membrane</keyword>
<dbReference type="PANTHER" id="PTHR14969:SF13">
    <property type="entry name" value="AT30094P"/>
    <property type="match status" value="1"/>
</dbReference>
<dbReference type="OrthoDB" id="9801622at2"/>
<dbReference type="SMART" id="SM00014">
    <property type="entry name" value="acidPPc"/>
    <property type="match status" value="1"/>
</dbReference>
<dbReference type="SUPFAM" id="SSF48317">
    <property type="entry name" value="Acid phosphatase/Vanadium-dependent haloperoxidase"/>
    <property type="match status" value="1"/>
</dbReference>
<evidence type="ECO:0000313" key="3">
    <source>
        <dbReference type="EMBL" id="RIY03794.1"/>
    </source>
</evidence>
<dbReference type="CDD" id="cd03392">
    <property type="entry name" value="PAP2_like_2"/>
    <property type="match status" value="1"/>
</dbReference>
<keyword evidence="1" id="KW-0812">Transmembrane</keyword>
<organism evidence="3 4">
    <name type="scientific">Aureimonas flava</name>
    <dbReference type="NCBI Taxonomy" id="2320271"/>
    <lineage>
        <taxon>Bacteria</taxon>
        <taxon>Pseudomonadati</taxon>
        <taxon>Pseudomonadota</taxon>
        <taxon>Alphaproteobacteria</taxon>
        <taxon>Hyphomicrobiales</taxon>
        <taxon>Aurantimonadaceae</taxon>
        <taxon>Aureimonas</taxon>
    </lineage>
</organism>
<keyword evidence="4" id="KW-1185">Reference proteome</keyword>
<dbReference type="EMBL" id="QYRN01000001">
    <property type="protein sequence ID" value="RIY03794.1"/>
    <property type="molecule type" value="Genomic_DNA"/>
</dbReference>
<feature type="transmembrane region" description="Helical" evidence="1">
    <location>
        <begin position="28"/>
        <end position="48"/>
    </location>
</feature>
<dbReference type="Pfam" id="PF01569">
    <property type="entry name" value="PAP2"/>
    <property type="match status" value="1"/>
</dbReference>
<proteinExistence type="predicted"/>
<dbReference type="Gene3D" id="1.20.144.10">
    <property type="entry name" value="Phosphatidic acid phosphatase type 2/haloperoxidase"/>
    <property type="match status" value="2"/>
</dbReference>
<dbReference type="AlphaFoldDB" id="A0A3A1WRU2"/>
<comment type="caution">
    <text evidence="3">The sequence shown here is derived from an EMBL/GenBank/DDBJ whole genome shotgun (WGS) entry which is preliminary data.</text>
</comment>
<dbReference type="PANTHER" id="PTHR14969">
    <property type="entry name" value="SPHINGOSINE-1-PHOSPHATE PHOSPHOHYDROLASE"/>
    <property type="match status" value="1"/>
</dbReference>